<protein>
    <submittedName>
        <fullName evidence="5">Histidine triad nucleotide-binding protein</fullName>
    </submittedName>
</protein>
<evidence type="ECO:0000256" key="1">
    <source>
        <dbReference type="PIRSR" id="PIRSR601310-1"/>
    </source>
</evidence>
<dbReference type="PANTHER" id="PTHR23089">
    <property type="entry name" value="HISTIDINE TRIAD HIT PROTEIN"/>
    <property type="match status" value="1"/>
</dbReference>
<dbReference type="CDD" id="cd01276">
    <property type="entry name" value="PKCI_related"/>
    <property type="match status" value="1"/>
</dbReference>
<comment type="caution">
    <text evidence="5">The sequence shown here is derived from an EMBL/GenBank/DDBJ whole genome shotgun (WGS) entry which is preliminary data.</text>
</comment>
<evidence type="ECO:0000256" key="3">
    <source>
        <dbReference type="PROSITE-ProRule" id="PRU00464"/>
    </source>
</evidence>
<dbReference type="InterPro" id="IPR019808">
    <property type="entry name" value="Histidine_triad_CS"/>
</dbReference>
<evidence type="ECO:0000259" key="4">
    <source>
        <dbReference type="PROSITE" id="PS51084"/>
    </source>
</evidence>
<dbReference type="Proteomes" id="UP000178086">
    <property type="component" value="Unassembled WGS sequence"/>
</dbReference>
<dbReference type="SUPFAM" id="SSF54197">
    <property type="entry name" value="HIT-like"/>
    <property type="match status" value="1"/>
</dbReference>
<organism evidence="5 6">
    <name type="scientific">Candidatus Aquicultor primus</name>
    <dbReference type="NCBI Taxonomy" id="1797195"/>
    <lineage>
        <taxon>Bacteria</taxon>
        <taxon>Bacillati</taxon>
        <taxon>Actinomycetota</taxon>
        <taxon>Candidatus Aquicultoria</taxon>
        <taxon>Candidatus Aquicultorales</taxon>
        <taxon>Candidatus Aquicultoraceae</taxon>
        <taxon>Candidatus Aquicultor</taxon>
    </lineage>
</organism>
<dbReference type="PROSITE" id="PS51084">
    <property type="entry name" value="HIT_2"/>
    <property type="match status" value="1"/>
</dbReference>
<feature type="short sequence motif" description="Histidine triad motif" evidence="2 3">
    <location>
        <begin position="99"/>
        <end position="103"/>
    </location>
</feature>
<dbReference type="Pfam" id="PF01230">
    <property type="entry name" value="HIT"/>
    <property type="match status" value="1"/>
</dbReference>
<dbReference type="PROSITE" id="PS00892">
    <property type="entry name" value="HIT_1"/>
    <property type="match status" value="1"/>
</dbReference>
<dbReference type="InterPro" id="IPR036265">
    <property type="entry name" value="HIT-like_sf"/>
</dbReference>
<dbReference type="PRINTS" id="PR00332">
    <property type="entry name" value="HISTRIAD"/>
</dbReference>
<name>A0A1F2UH18_9ACTN</name>
<accession>A0A1F2UH18</accession>
<feature type="active site" description="Tele-AMP-histidine intermediate" evidence="1">
    <location>
        <position position="101"/>
    </location>
</feature>
<dbReference type="Gene3D" id="3.30.428.10">
    <property type="entry name" value="HIT-like"/>
    <property type="match status" value="1"/>
</dbReference>
<sequence length="117" mass="12535">MAQDCLFCKIVTGEIPATIVYEDDDVVAFKDISPQAPVHILVVPRAHIERLSDATEADANLLGKIVLAGNRVASLFGVAESGYRLIANTGPDGGQEVFHVHFHVLGGKKLGRMVQQG</sequence>
<feature type="domain" description="HIT" evidence="4">
    <location>
        <begin position="6"/>
        <end position="115"/>
    </location>
</feature>
<reference evidence="5 6" key="1">
    <citation type="journal article" date="2016" name="Nat. Commun.">
        <title>Thousands of microbial genomes shed light on interconnected biogeochemical processes in an aquifer system.</title>
        <authorList>
            <person name="Anantharaman K."/>
            <person name="Brown C.T."/>
            <person name="Hug L.A."/>
            <person name="Sharon I."/>
            <person name="Castelle C.J."/>
            <person name="Probst A.J."/>
            <person name="Thomas B.C."/>
            <person name="Singh A."/>
            <person name="Wilkins M.J."/>
            <person name="Karaoz U."/>
            <person name="Brodie E.L."/>
            <person name="Williams K.H."/>
            <person name="Hubbard S.S."/>
            <person name="Banfield J.F."/>
        </authorList>
    </citation>
    <scope>NUCLEOTIDE SEQUENCE [LARGE SCALE GENOMIC DNA]</scope>
</reference>
<dbReference type="InterPro" id="IPR011146">
    <property type="entry name" value="HIT-like"/>
</dbReference>
<gene>
    <name evidence="5" type="ORF">A2074_02660</name>
</gene>
<dbReference type="GO" id="GO:0003824">
    <property type="term" value="F:catalytic activity"/>
    <property type="evidence" value="ECO:0007669"/>
    <property type="project" value="InterPro"/>
</dbReference>
<dbReference type="AlphaFoldDB" id="A0A1F2UH18"/>
<evidence type="ECO:0000313" key="6">
    <source>
        <dbReference type="Proteomes" id="UP000178086"/>
    </source>
</evidence>
<proteinExistence type="predicted"/>
<evidence type="ECO:0000256" key="2">
    <source>
        <dbReference type="PIRSR" id="PIRSR601310-3"/>
    </source>
</evidence>
<evidence type="ECO:0000313" key="5">
    <source>
        <dbReference type="EMBL" id="OFW32334.1"/>
    </source>
</evidence>
<dbReference type="InterPro" id="IPR001310">
    <property type="entry name" value="Histidine_triad_HIT"/>
</dbReference>
<dbReference type="EMBL" id="MELI01000099">
    <property type="protein sequence ID" value="OFW32334.1"/>
    <property type="molecule type" value="Genomic_DNA"/>
</dbReference>